<feature type="compositionally biased region" description="Basic and acidic residues" evidence="9">
    <location>
        <begin position="112"/>
        <end position="127"/>
    </location>
</feature>
<dbReference type="FunCoup" id="A0A674GJ13">
    <property type="interactions" value="293"/>
</dbReference>
<keyword evidence="12" id="KW-1185">Reference proteome</keyword>
<dbReference type="InterPro" id="IPR025212">
    <property type="entry name" value="CAD_CENP-Q"/>
</dbReference>
<evidence type="ECO:0000256" key="10">
    <source>
        <dbReference type="SAM" id="SignalP"/>
    </source>
</evidence>
<evidence type="ECO:0000256" key="8">
    <source>
        <dbReference type="SAM" id="Coils"/>
    </source>
</evidence>
<protein>
    <recommendedName>
        <fullName evidence="4">Centromere protein Q</fullName>
    </recommendedName>
</protein>
<feature type="chain" id="PRO_5025388011" description="Centromere protein Q" evidence="10">
    <location>
        <begin position="25"/>
        <end position="466"/>
    </location>
</feature>
<gene>
    <name evidence="11" type="primary">CENPQ</name>
</gene>
<keyword evidence="5" id="KW-0158">Chromosome</keyword>
<evidence type="ECO:0000256" key="5">
    <source>
        <dbReference type="ARBA" id="ARBA00022454"/>
    </source>
</evidence>
<dbReference type="Proteomes" id="UP000007754">
    <property type="component" value="Chromosome 3"/>
</dbReference>
<reference evidence="11" key="3">
    <citation type="submission" date="2025-09" db="UniProtKB">
        <authorList>
            <consortium name="Ensembl"/>
        </authorList>
    </citation>
    <scope>IDENTIFICATION</scope>
</reference>
<organism evidence="11 12">
    <name type="scientific">Taeniopygia guttata</name>
    <name type="common">Zebra finch</name>
    <name type="synonym">Poephila guttata</name>
    <dbReference type="NCBI Taxonomy" id="59729"/>
    <lineage>
        <taxon>Eukaryota</taxon>
        <taxon>Metazoa</taxon>
        <taxon>Chordata</taxon>
        <taxon>Craniata</taxon>
        <taxon>Vertebrata</taxon>
        <taxon>Euteleostomi</taxon>
        <taxon>Archelosauria</taxon>
        <taxon>Archosauria</taxon>
        <taxon>Dinosauria</taxon>
        <taxon>Saurischia</taxon>
        <taxon>Theropoda</taxon>
        <taxon>Coelurosauria</taxon>
        <taxon>Aves</taxon>
        <taxon>Neognathae</taxon>
        <taxon>Neoaves</taxon>
        <taxon>Telluraves</taxon>
        <taxon>Australaves</taxon>
        <taxon>Passeriformes</taxon>
        <taxon>Passeroidea</taxon>
        <taxon>Estrildidae</taxon>
        <taxon>Estrildinae</taxon>
        <taxon>Taeniopygia</taxon>
    </lineage>
</organism>
<comment type="subcellular location">
    <subcellularLocation>
        <location evidence="2">Chromosome</location>
        <location evidence="2">Centromere</location>
    </subcellularLocation>
    <subcellularLocation>
        <location evidence="1">Nucleus</location>
    </subcellularLocation>
</comment>
<feature type="region of interest" description="Disordered" evidence="9">
    <location>
        <begin position="160"/>
        <end position="266"/>
    </location>
</feature>
<evidence type="ECO:0000256" key="9">
    <source>
        <dbReference type="SAM" id="MobiDB-lite"/>
    </source>
</evidence>
<dbReference type="Pfam" id="PF13094">
    <property type="entry name" value="CENP-Q"/>
    <property type="match status" value="1"/>
</dbReference>
<evidence type="ECO:0000256" key="4">
    <source>
        <dbReference type="ARBA" id="ARBA00016397"/>
    </source>
</evidence>
<keyword evidence="7" id="KW-0137">Centromere</keyword>
<evidence type="ECO:0000256" key="7">
    <source>
        <dbReference type="ARBA" id="ARBA00023328"/>
    </source>
</evidence>
<feature type="compositionally biased region" description="Polar residues" evidence="9">
    <location>
        <begin position="207"/>
        <end position="216"/>
    </location>
</feature>
<evidence type="ECO:0000313" key="11">
    <source>
        <dbReference type="Ensembl" id="ENSTGUP00000022360.1"/>
    </source>
</evidence>
<dbReference type="GO" id="GO:0005634">
    <property type="term" value="C:nucleus"/>
    <property type="evidence" value="ECO:0007669"/>
    <property type="project" value="UniProtKB-SubCell"/>
</dbReference>
<accession>A0A674GJ13</accession>
<keyword evidence="8" id="KW-0175">Coiled coil</keyword>
<feature type="region of interest" description="Disordered" evidence="9">
    <location>
        <begin position="57"/>
        <end position="144"/>
    </location>
</feature>
<dbReference type="PANTHER" id="PTHR31345:SF3">
    <property type="entry name" value="CENTROMERE PROTEIN Q"/>
    <property type="match status" value="1"/>
</dbReference>
<evidence type="ECO:0000256" key="3">
    <source>
        <dbReference type="ARBA" id="ARBA00008191"/>
    </source>
</evidence>
<evidence type="ECO:0000256" key="1">
    <source>
        <dbReference type="ARBA" id="ARBA00004123"/>
    </source>
</evidence>
<keyword evidence="6" id="KW-0539">Nucleus</keyword>
<dbReference type="Ensembl" id="ENSTGUT00000027992.1">
    <property type="protein sequence ID" value="ENSTGUP00000022360.1"/>
    <property type="gene ID" value="ENSTGUG00000023639.1"/>
</dbReference>
<evidence type="ECO:0000313" key="12">
    <source>
        <dbReference type="Proteomes" id="UP000007754"/>
    </source>
</evidence>
<dbReference type="AlphaFoldDB" id="A0A674GJ13"/>
<dbReference type="PANTHER" id="PTHR31345">
    <property type="entry name" value="CENTROMERE PROTEIN Q"/>
    <property type="match status" value="1"/>
</dbReference>
<dbReference type="InParanoid" id="A0A674GJ13"/>
<evidence type="ECO:0000256" key="6">
    <source>
        <dbReference type="ARBA" id="ARBA00023242"/>
    </source>
</evidence>
<comment type="similarity">
    <text evidence="3">Belongs to the CENP-Q/OKP1 family.</text>
</comment>
<reference evidence="11" key="2">
    <citation type="submission" date="2025-08" db="UniProtKB">
        <authorList>
            <consortium name="Ensembl"/>
        </authorList>
    </citation>
    <scope>IDENTIFICATION</scope>
</reference>
<name>A0A674GJ13_TAEGU</name>
<evidence type="ECO:0000256" key="2">
    <source>
        <dbReference type="ARBA" id="ARBA00004584"/>
    </source>
</evidence>
<dbReference type="GO" id="GO:0000775">
    <property type="term" value="C:chromosome, centromeric region"/>
    <property type="evidence" value="ECO:0007669"/>
    <property type="project" value="UniProtKB-SubCell"/>
</dbReference>
<dbReference type="GeneTree" id="ENSGT00390000005599"/>
<proteinExistence type="inferred from homology"/>
<reference evidence="11 12" key="1">
    <citation type="journal article" date="2010" name="Nature">
        <title>The genome of a songbird.</title>
        <authorList>
            <person name="Warren W.C."/>
            <person name="Clayton D.F."/>
            <person name="Ellegren H."/>
            <person name="Arnold A.P."/>
            <person name="Hillier L.W."/>
            <person name="Kunstner A."/>
            <person name="Searle S."/>
            <person name="White S."/>
            <person name="Vilella A.J."/>
            <person name="Fairley S."/>
            <person name="Heger A."/>
            <person name="Kong L."/>
            <person name="Ponting C.P."/>
            <person name="Jarvis E.D."/>
            <person name="Mello C.V."/>
            <person name="Minx P."/>
            <person name="Lovell P."/>
            <person name="Velho T.A."/>
            <person name="Ferris M."/>
            <person name="Balakrishnan C.N."/>
            <person name="Sinha S."/>
            <person name="Blatti C."/>
            <person name="London S.E."/>
            <person name="Li Y."/>
            <person name="Lin Y.C."/>
            <person name="George J."/>
            <person name="Sweedler J."/>
            <person name="Southey B."/>
            <person name="Gunaratne P."/>
            <person name="Watson M."/>
            <person name="Nam K."/>
            <person name="Backstrom N."/>
            <person name="Smeds L."/>
            <person name="Nabholz B."/>
            <person name="Itoh Y."/>
            <person name="Whitney O."/>
            <person name="Pfenning A.R."/>
            <person name="Howard J."/>
            <person name="Volker M."/>
            <person name="Skinner B.M."/>
            <person name="Griffin D.K."/>
            <person name="Ye L."/>
            <person name="McLaren W.M."/>
            <person name="Flicek P."/>
            <person name="Quesada V."/>
            <person name="Velasco G."/>
            <person name="Lopez-Otin C."/>
            <person name="Puente X.S."/>
            <person name="Olender T."/>
            <person name="Lancet D."/>
            <person name="Smit A.F."/>
            <person name="Hubley R."/>
            <person name="Konkel M.K."/>
            <person name="Walker J.A."/>
            <person name="Batzer M.A."/>
            <person name="Gu W."/>
            <person name="Pollock D.D."/>
            <person name="Chen L."/>
            <person name="Cheng Z."/>
            <person name="Eichler E.E."/>
            <person name="Stapley J."/>
            <person name="Slate J."/>
            <person name="Ekblom R."/>
            <person name="Birkhead T."/>
            <person name="Burke T."/>
            <person name="Burt D."/>
            <person name="Scharff C."/>
            <person name="Adam I."/>
            <person name="Richard H."/>
            <person name="Sultan M."/>
            <person name="Soldatov A."/>
            <person name="Lehrach H."/>
            <person name="Edwards S.V."/>
            <person name="Yang S.P."/>
            <person name="Li X."/>
            <person name="Graves T."/>
            <person name="Fulton L."/>
            <person name="Nelson J."/>
            <person name="Chinwalla A."/>
            <person name="Hou S."/>
            <person name="Mardis E.R."/>
            <person name="Wilson R.K."/>
        </authorList>
    </citation>
    <scope>NUCLEOTIDE SEQUENCE [LARGE SCALE GENOMIC DNA]</scope>
</reference>
<sequence length="466" mass="52225">MCLSRAEQRGRITFLLAMLFLKHAGIIPAPELDAALTLVHFQTIPLCPSPIPACHPSPHPSPLSTHSRTGTLRSPCRDRARPHHAPRAANGDSRELGQGIRTRTGAELGAPDMDRDKDKERDRDGVRDGILPLPHRPLRQRAAPAHARWAGAALRMRRGKRGFVLQRPGGLRRGRQRREGLQIRKPRHASSNEMGKPSGGRSAKSPLKSQNQQGPSSKKKGADKQGRKRSKKRQQVPQTDKRKVKDLKDYSPAGENGSSKKVKLSSATIRSWQPLSENSRQFLENTVDSVVLSVLSQQTEEKDDVQKHLNVLKNRVLRSFKTLTVPPGKLGNLKNILGLQMAEKQMLETNEESLVQLQEEITEAERSAELIEENIQQLQYKIQVLKNQLKKDEENARKVFQENGSGALQLPELPKCSFQAPTLQEEILKVKNQKGLLKDMNAIQQSANLKNLLTLIEKTYEKVDLL</sequence>
<feature type="coiled-coil region" evidence="8">
    <location>
        <begin position="347"/>
        <end position="402"/>
    </location>
</feature>
<keyword evidence="10" id="KW-0732">Signal</keyword>
<feature type="compositionally biased region" description="Basic and acidic residues" evidence="9">
    <location>
        <begin position="239"/>
        <end position="249"/>
    </location>
</feature>
<feature type="signal peptide" evidence="10">
    <location>
        <begin position="1"/>
        <end position="24"/>
    </location>
</feature>